<dbReference type="AlphaFoldDB" id="A0A6J5YCX4"/>
<keyword evidence="1" id="KW-0547">Nucleotide-binding</keyword>
<evidence type="ECO:0000313" key="3">
    <source>
        <dbReference type="EMBL" id="CAB4323733.1"/>
    </source>
</evidence>
<dbReference type="GO" id="GO:0016887">
    <property type="term" value="F:ATP hydrolysis activity"/>
    <property type="evidence" value="ECO:0007669"/>
    <property type="project" value="TreeGrafter"/>
</dbReference>
<evidence type="ECO:0000313" key="4">
    <source>
        <dbReference type="EMBL" id="CAB4932260.1"/>
    </source>
</evidence>
<name>A0A6J5YCX4_9ZZZZ</name>
<dbReference type="InterPro" id="IPR033756">
    <property type="entry name" value="YlxH/NBP35"/>
</dbReference>
<sequence length="256" mass="27015">MTKIISVHSFRGGTGKSNSSANIAARLAASGRRVAVVDTDVQSPGIHVLFGFDEHIPGPTLNDYLYGTSAIVDTAHDVTGRIALSGANVAPGGALYLVPSSMKAGDIARVLRQGYDVEILNDGFRELVKGLELDHLIIDTHPGLNEETLLSITISDALLLIMRPDKQDYQGTAVTVDIARRLEVPELLLMVNKVPSHADRDAMAADVAEIYGVEVAGVLPLSEDIVSNASGGLFSLTDPGHEWSVAIAAVADRLAG</sequence>
<dbReference type="GO" id="GO:0005524">
    <property type="term" value="F:ATP binding"/>
    <property type="evidence" value="ECO:0007669"/>
    <property type="project" value="TreeGrafter"/>
</dbReference>
<dbReference type="PANTHER" id="PTHR43384">
    <property type="entry name" value="SEPTUM SITE-DETERMINING PROTEIN MIND HOMOLOG, CHLOROPLASTIC-RELATED"/>
    <property type="match status" value="1"/>
</dbReference>
<dbReference type="GO" id="GO:0009898">
    <property type="term" value="C:cytoplasmic side of plasma membrane"/>
    <property type="evidence" value="ECO:0007669"/>
    <property type="project" value="TreeGrafter"/>
</dbReference>
<gene>
    <name evidence="3" type="ORF">UFOPK1392_01491</name>
    <name evidence="4" type="ORF">UFOPK3733_00744</name>
</gene>
<evidence type="ECO:0000256" key="2">
    <source>
        <dbReference type="ARBA" id="ARBA00022840"/>
    </source>
</evidence>
<reference evidence="3" key="1">
    <citation type="submission" date="2020-05" db="EMBL/GenBank/DDBJ databases">
        <authorList>
            <person name="Chiriac C."/>
            <person name="Salcher M."/>
            <person name="Ghai R."/>
            <person name="Kavagutti S V."/>
        </authorList>
    </citation>
    <scope>NUCLEOTIDE SEQUENCE</scope>
</reference>
<organism evidence="3">
    <name type="scientific">freshwater metagenome</name>
    <dbReference type="NCBI Taxonomy" id="449393"/>
    <lineage>
        <taxon>unclassified sequences</taxon>
        <taxon>metagenomes</taxon>
        <taxon>ecological metagenomes</taxon>
    </lineage>
</organism>
<dbReference type="Gene3D" id="3.40.50.300">
    <property type="entry name" value="P-loop containing nucleotide triphosphate hydrolases"/>
    <property type="match status" value="1"/>
</dbReference>
<dbReference type="InterPro" id="IPR050625">
    <property type="entry name" value="ParA/MinD_ATPase"/>
</dbReference>
<dbReference type="EMBL" id="CAEMXZ010000066">
    <property type="protein sequence ID" value="CAB4323733.1"/>
    <property type="molecule type" value="Genomic_DNA"/>
</dbReference>
<dbReference type="GO" id="GO:0051782">
    <property type="term" value="P:negative regulation of cell division"/>
    <property type="evidence" value="ECO:0007669"/>
    <property type="project" value="TreeGrafter"/>
</dbReference>
<dbReference type="PANTHER" id="PTHR43384:SF10">
    <property type="entry name" value="ATPASE INVOLVED IN CHROMOSOME PARTITIONING, PARA_MIND FAMILY"/>
    <property type="match status" value="1"/>
</dbReference>
<dbReference type="Pfam" id="PF10609">
    <property type="entry name" value="ParA"/>
    <property type="match status" value="1"/>
</dbReference>
<protein>
    <submittedName>
        <fullName evidence="3">Unannotated protein</fullName>
    </submittedName>
</protein>
<keyword evidence="2" id="KW-0067">ATP-binding</keyword>
<accession>A0A6J5YCX4</accession>
<evidence type="ECO:0000256" key="1">
    <source>
        <dbReference type="ARBA" id="ARBA00022741"/>
    </source>
</evidence>
<dbReference type="InterPro" id="IPR027417">
    <property type="entry name" value="P-loop_NTPase"/>
</dbReference>
<dbReference type="GO" id="GO:0005829">
    <property type="term" value="C:cytosol"/>
    <property type="evidence" value="ECO:0007669"/>
    <property type="project" value="TreeGrafter"/>
</dbReference>
<proteinExistence type="predicted"/>
<dbReference type="SUPFAM" id="SSF52540">
    <property type="entry name" value="P-loop containing nucleoside triphosphate hydrolases"/>
    <property type="match status" value="1"/>
</dbReference>
<dbReference type="EMBL" id="CAFBNC010000027">
    <property type="protein sequence ID" value="CAB4932260.1"/>
    <property type="molecule type" value="Genomic_DNA"/>
</dbReference>